<feature type="region of interest" description="Disordered" evidence="4">
    <location>
        <begin position="68"/>
        <end position="101"/>
    </location>
</feature>
<dbReference type="OMA" id="QWTRSKP"/>
<evidence type="ECO:0000313" key="7">
    <source>
        <dbReference type="Proteomes" id="UP000006671"/>
    </source>
</evidence>
<evidence type="ECO:0000259" key="5">
    <source>
        <dbReference type="Pfam" id="PF09649"/>
    </source>
</evidence>
<dbReference type="InterPro" id="IPR019098">
    <property type="entry name" value="Histone_chaperone_domain_CHZ"/>
</dbReference>
<name>D2W525_NAEGR</name>
<feature type="region of interest" description="Disordered" evidence="4">
    <location>
        <begin position="1"/>
        <end position="28"/>
    </location>
</feature>
<evidence type="ECO:0000256" key="1">
    <source>
        <dbReference type="ARBA" id="ARBA00004123"/>
    </source>
</evidence>
<feature type="non-terminal residue" evidence="6">
    <location>
        <position position="1"/>
    </location>
</feature>
<reference evidence="6 7" key="1">
    <citation type="journal article" date="2010" name="Cell">
        <title>The genome of Naegleria gruberi illuminates early eukaryotic versatility.</title>
        <authorList>
            <person name="Fritz-Laylin L.K."/>
            <person name="Prochnik S.E."/>
            <person name="Ginger M.L."/>
            <person name="Dacks J.B."/>
            <person name="Carpenter M.L."/>
            <person name="Field M.C."/>
            <person name="Kuo A."/>
            <person name="Paredez A."/>
            <person name="Chapman J."/>
            <person name="Pham J."/>
            <person name="Shu S."/>
            <person name="Neupane R."/>
            <person name="Cipriano M."/>
            <person name="Mancuso J."/>
            <person name="Tu H."/>
            <person name="Salamov A."/>
            <person name="Lindquist E."/>
            <person name="Shapiro H."/>
            <person name="Lucas S."/>
            <person name="Grigoriev I.V."/>
            <person name="Cande W.Z."/>
            <person name="Fulton C."/>
            <person name="Rokhsar D.S."/>
            <person name="Dawson S.C."/>
        </authorList>
    </citation>
    <scope>NUCLEOTIDE SEQUENCE [LARGE SCALE GENOMIC DNA]</scope>
    <source>
        <strain evidence="6 7">NEG-M</strain>
    </source>
</reference>
<dbReference type="GeneID" id="8860609"/>
<evidence type="ECO:0000256" key="2">
    <source>
        <dbReference type="ARBA" id="ARBA00023186"/>
    </source>
</evidence>
<keyword evidence="3" id="KW-0539">Nucleus</keyword>
<keyword evidence="2" id="KW-0143">Chaperone</keyword>
<dbReference type="GO" id="GO:0005634">
    <property type="term" value="C:nucleus"/>
    <property type="evidence" value="ECO:0007669"/>
    <property type="project" value="UniProtKB-SubCell"/>
</dbReference>
<organism evidence="7">
    <name type="scientific">Naegleria gruberi</name>
    <name type="common">Amoeba</name>
    <dbReference type="NCBI Taxonomy" id="5762"/>
    <lineage>
        <taxon>Eukaryota</taxon>
        <taxon>Discoba</taxon>
        <taxon>Heterolobosea</taxon>
        <taxon>Tetramitia</taxon>
        <taxon>Eutetramitia</taxon>
        <taxon>Vahlkampfiidae</taxon>
        <taxon>Naegleria</taxon>
    </lineage>
</organism>
<proteinExistence type="predicted"/>
<dbReference type="AlphaFoldDB" id="D2W525"/>
<evidence type="ECO:0000256" key="3">
    <source>
        <dbReference type="ARBA" id="ARBA00023242"/>
    </source>
</evidence>
<sequence>YLFPARNASSNSSNSSEDRIPTKTQWTRSKPIDLSKRLPLFDIDTSNIISGTRHRNNIDYHHANLNGKQISVKRSSKNSIEKRAKQQSNTTTKKITKSKKM</sequence>
<comment type="subcellular location">
    <subcellularLocation>
        <location evidence="1">Nucleus</location>
    </subcellularLocation>
</comment>
<dbReference type="Proteomes" id="UP000006671">
    <property type="component" value="Unassembled WGS sequence"/>
</dbReference>
<dbReference type="InParanoid" id="D2W525"/>
<evidence type="ECO:0000313" key="6">
    <source>
        <dbReference type="EMBL" id="EFC35829.1"/>
    </source>
</evidence>
<evidence type="ECO:0000256" key="4">
    <source>
        <dbReference type="SAM" id="MobiDB-lite"/>
    </source>
</evidence>
<dbReference type="RefSeq" id="XP_002668573.1">
    <property type="nucleotide sequence ID" value="XM_002668527.1"/>
</dbReference>
<dbReference type="EMBL" id="GG739009">
    <property type="protein sequence ID" value="EFC35829.1"/>
    <property type="molecule type" value="Genomic_DNA"/>
</dbReference>
<protein>
    <submittedName>
        <fullName evidence="6">Predicted protein</fullName>
    </submittedName>
</protein>
<keyword evidence="7" id="KW-1185">Reference proteome</keyword>
<dbReference type="KEGG" id="ngr:NAEGRDRAFT_76513"/>
<dbReference type="Pfam" id="PF09649">
    <property type="entry name" value="CHZ"/>
    <property type="match status" value="1"/>
</dbReference>
<feature type="domain" description="Histone chaperone" evidence="5">
    <location>
        <begin position="43"/>
        <end position="63"/>
    </location>
</feature>
<dbReference type="OrthoDB" id="10350343at2759"/>
<dbReference type="VEuPathDB" id="AmoebaDB:NAEGRDRAFT_76513"/>
<accession>D2W525</accession>
<gene>
    <name evidence="6" type="ORF">NAEGRDRAFT_76513</name>
</gene>